<keyword evidence="1" id="KW-0812">Transmembrane</keyword>
<accession>A0A3B0RXK8</accession>
<dbReference type="EMBL" id="UOEH01000217">
    <property type="protein sequence ID" value="VAV97097.1"/>
    <property type="molecule type" value="Genomic_DNA"/>
</dbReference>
<proteinExistence type="predicted"/>
<organism evidence="2">
    <name type="scientific">hydrothermal vent metagenome</name>
    <dbReference type="NCBI Taxonomy" id="652676"/>
    <lineage>
        <taxon>unclassified sequences</taxon>
        <taxon>metagenomes</taxon>
        <taxon>ecological metagenomes</taxon>
    </lineage>
</organism>
<reference evidence="2" key="1">
    <citation type="submission" date="2018-06" db="EMBL/GenBank/DDBJ databases">
        <authorList>
            <person name="Zhirakovskaya E."/>
        </authorList>
    </citation>
    <scope>NUCLEOTIDE SEQUENCE</scope>
</reference>
<name>A0A3B0RXK8_9ZZZZ</name>
<evidence type="ECO:0000256" key="1">
    <source>
        <dbReference type="SAM" id="Phobius"/>
    </source>
</evidence>
<keyword evidence="1" id="KW-1133">Transmembrane helix</keyword>
<dbReference type="AlphaFoldDB" id="A0A3B0RXK8"/>
<evidence type="ECO:0000313" key="2">
    <source>
        <dbReference type="EMBL" id="VAV97097.1"/>
    </source>
</evidence>
<sequence length="29" mass="3141">MGVLEIALISFIAVNSALGVLSFFTTRRN</sequence>
<feature type="transmembrane region" description="Helical" evidence="1">
    <location>
        <begin position="6"/>
        <end position="24"/>
    </location>
</feature>
<protein>
    <submittedName>
        <fullName evidence="2">Uncharacterized protein</fullName>
    </submittedName>
</protein>
<keyword evidence="1" id="KW-0472">Membrane</keyword>
<gene>
    <name evidence="2" type="ORF">MNBD_ALPHA05-230</name>
</gene>